<dbReference type="AlphaFoldDB" id="A0A068YK08"/>
<evidence type="ECO:0000313" key="2">
    <source>
        <dbReference type="Proteomes" id="UP000017246"/>
    </source>
</evidence>
<sequence length="77" mass="8667">MLTSAFSISPSPVFCRKAINNRSDTSREPSGGLVTDFPYRPPWTCFKSCTSLFKSAFRPVFLHQSMDMHDGQCNSPF</sequence>
<protein>
    <submittedName>
        <fullName evidence="1">Expressed protein</fullName>
    </submittedName>
</protein>
<reference evidence="1" key="1">
    <citation type="journal article" date="2013" name="Nature">
        <title>The genomes of four tapeworm species reveal adaptations to parasitism.</title>
        <authorList>
            <person name="Tsai I.J."/>
            <person name="Zarowiecki M."/>
            <person name="Holroyd N."/>
            <person name="Garciarrubio A."/>
            <person name="Sanchez-Flores A."/>
            <person name="Brooks K.L."/>
            <person name="Tracey A."/>
            <person name="Bobes R.J."/>
            <person name="Fragoso G."/>
            <person name="Sciutto E."/>
            <person name="Aslett M."/>
            <person name="Beasley H."/>
            <person name="Bennett H.M."/>
            <person name="Cai J."/>
            <person name="Camicia F."/>
            <person name="Clark R."/>
            <person name="Cucher M."/>
            <person name="De Silva N."/>
            <person name="Day T.A."/>
            <person name="Deplazes P."/>
            <person name="Estrada K."/>
            <person name="Fernandez C."/>
            <person name="Holland P.W."/>
            <person name="Hou J."/>
            <person name="Hu S."/>
            <person name="Huckvale T."/>
            <person name="Hung S.S."/>
            <person name="Kamenetzky L."/>
            <person name="Keane J.A."/>
            <person name="Kiss F."/>
            <person name="Koziol U."/>
            <person name="Lambert O."/>
            <person name="Liu K."/>
            <person name="Luo X."/>
            <person name="Luo Y."/>
            <person name="Macchiaroli N."/>
            <person name="Nichol S."/>
            <person name="Paps J."/>
            <person name="Parkinson J."/>
            <person name="Pouchkina-Stantcheva N."/>
            <person name="Riddiford N."/>
            <person name="Rosenzvit M."/>
            <person name="Salinas G."/>
            <person name="Wasmuth J.D."/>
            <person name="Zamanian M."/>
            <person name="Zheng Y."/>
            <person name="Cai X."/>
            <person name="Soberon X."/>
            <person name="Olson P.D."/>
            <person name="Laclette J.P."/>
            <person name="Brehm K."/>
            <person name="Berriman M."/>
            <person name="Garciarrubio A."/>
            <person name="Bobes R.J."/>
            <person name="Fragoso G."/>
            <person name="Sanchez-Flores A."/>
            <person name="Estrada K."/>
            <person name="Cevallos M.A."/>
            <person name="Morett E."/>
            <person name="Gonzalez V."/>
            <person name="Portillo T."/>
            <person name="Ochoa-Leyva A."/>
            <person name="Jose M.V."/>
            <person name="Sciutto E."/>
            <person name="Landa A."/>
            <person name="Jimenez L."/>
            <person name="Valdes V."/>
            <person name="Carrero J.C."/>
            <person name="Larralde C."/>
            <person name="Morales-Montor J."/>
            <person name="Limon-Lason J."/>
            <person name="Soberon X."/>
            <person name="Laclette J.P."/>
        </authorList>
    </citation>
    <scope>NUCLEOTIDE SEQUENCE [LARGE SCALE GENOMIC DNA]</scope>
</reference>
<proteinExistence type="predicted"/>
<evidence type="ECO:0000313" key="1">
    <source>
        <dbReference type="EMBL" id="CDS42483.1"/>
    </source>
</evidence>
<name>A0A068YK08_ECHMU</name>
<keyword evidence="2" id="KW-1185">Reference proteome</keyword>
<accession>A0A068YK08</accession>
<dbReference type="Proteomes" id="UP000017246">
    <property type="component" value="Unassembled WGS sequence"/>
</dbReference>
<gene>
    <name evidence="1" type="ORF">EmuJ_001019400</name>
</gene>
<organism evidence="1 2">
    <name type="scientific">Echinococcus multilocularis</name>
    <name type="common">Fox tapeworm</name>
    <dbReference type="NCBI Taxonomy" id="6211"/>
    <lineage>
        <taxon>Eukaryota</taxon>
        <taxon>Metazoa</taxon>
        <taxon>Spiralia</taxon>
        <taxon>Lophotrochozoa</taxon>
        <taxon>Platyhelminthes</taxon>
        <taxon>Cestoda</taxon>
        <taxon>Eucestoda</taxon>
        <taxon>Cyclophyllidea</taxon>
        <taxon>Taeniidae</taxon>
        <taxon>Echinococcus</taxon>
    </lineage>
</organism>
<reference evidence="1" key="2">
    <citation type="submission" date="2015-11" db="EMBL/GenBank/DDBJ databases">
        <authorList>
            <person name="Zhang Y."/>
            <person name="Guo Z."/>
        </authorList>
    </citation>
    <scope>NUCLEOTIDE SEQUENCE</scope>
</reference>
<dbReference type="EMBL" id="LN902842">
    <property type="protein sequence ID" value="CDS42483.1"/>
    <property type="molecule type" value="Genomic_DNA"/>
</dbReference>